<dbReference type="RefSeq" id="WP_057629544.1">
    <property type="nucleotide sequence ID" value="NZ_LDJJ01000051.1"/>
</dbReference>
<keyword evidence="8" id="KW-1185">Reference proteome</keyword>
<keyword evidence="3 5" id="KW-1133">Transmembrane helix</keyword>
<evidence type="ECO:0000313" key="7">
    <source>
        <dbReference type="EMBL" id="KRG65829.1"/>
    </source>
</evidence>
<feature type="transmembrane region" description="Helical" evidence="5">
    <location>
        <begin position="69"/>
        <end position="88"/>
    </location>
</feature>
<proteinExistence type="predicted"/>
<dbReference type="PATRIC" id="fig|405446.3.peg.2709"/>
<comment type="subcellular location">
    <subcellularLocation>
        <location evidence="1">Membrane</location>
        <topology evidence="1">Multi-pass membrane protein</topology>
    </subcellularLocation>
</comment>
<gene>
    <name evidence="7" type="ORF">ABB27_14805</name>
</gene>
<feature type="transmembrane region" description="Helical" evidence="5">
    <location>
        <begin position="191"/>
        <end position="206"/>
    </location>
</feature>
<evidence type="ECO:0000256" key="1">
    <source>
        <dbReference type="ARBA" id="ARBA00004141"/>
    </source>
</evidence>
<name>A0A0R0C8Z0_9GAMM</name>
<evidence type="ECO:0000256" key="5">
    <source>
        <dbReference type="SAM" id="Phobius"/>
    </source>
</evidence>
<evidence type="ECO:0000256" key="2">
    <source>
        <dbReference type="ARBA" id="ARBA00022692"/>
    </source>
</evidence>
<feature type="transmembrane region" description="Helical" evidence="5">
    <location>
        <begin position="166"/>
        <end position="185"/>
    </location>
</feature>
<comment type="caution">
    <text evidence="7">The sequence shown here is derived from an EMBL/GenBank/DDBJ whole genome shotgun (WGS) entry which is preliminary data.</text>
</comment>
<feature type="domain" description="O-antigen ligase-related" evidence="6">
    <location>
        <begin position="174"/>
        <end position="329"/>
    </location>
</feature>
<dbReference type="Pfam" id="PF04932">
    <property type="entry name" value="Wzy_C"/>
    <property type="match status" value="1"/>
</dbReference>
<accession>A0A0R0C8Z0</accession>
<keyword evidence="2 5" id="KW-0812">Transmembrane</keyword>
<evidence type="ECO:0000259" key="6">
    <source>
        <dbReference type="Pfam" id="PF04932"/>
    </source>
</evidence>
<feature type="transmembrane region" description="Helical" evidence="5">
    <location>
        <begin position="140"/>
        <end position="159"/>
    </location>
</feature>
<dbReference type="EMBL" id="LDJJ01000051">
    <property type="protein sequence ID" value="KRG65829.1"/>
    <property type="molecule type" value="Genomic_DNA"/>
</dbReference>
<feature type="transmembrane region" description="Helical" evidence="5">
    <location>
        <begin position="374"/>
        <end position="393"/>
    </location>
</feature>
<feature type="transmembrane region" description="Helical" evidence="5">
    <location>
        <begin position="349"/>
        <end position="368"/>
    </location>
</feature>
<keyword evidence="4 5" id="KW-0472">Membrane</keyword>
<evidence type="ECO:0000313" key="8">
    <source>
        <dbReference type="Proteomes" id="UP000051863"/>
    </source>
</evidence>
<sequence length="401" mass="43961">MLTLFAAPINKPATNILIGLSLLCSLAGTELLARWRAALREPVVIGFLVWFAVLLASALHAAIAAGASVFGEASLWGCLYPALMASLLRDSRWRWRALAAFALAAGLVVVISYLMQFGLVPQRAVAEIQPSMRNTVFKEYTQQGLASLILMAMLVATALSSPSRRWRNVALLAAAVVLCNVVLLIQSRTTYIVLLPLLGYWIYRLVAHRFNGWRTLLISGGLILVTISALWSTPSIRERMLSSITEEVDSYLIAQEPTSSGIRIWLWQQTLPIVADAPVFGHGLNQWEPLYLEQMRDIPGSAPFITGHPHQEALLILAEEGSAGLLVFIGLLLGFAVHTGKLRDPQKGIFASILIIYVAAGLANGLWSNFTHRHVFILLMACIPLGSFPWYGVGREREPTS</sequence>
<evidence type="ECO:0000256" key="4">
    <source>
        <dbReference type="ARBA" id="ARBA00023136"/>
    </source>
</evidence>
<protein>
    <recommendedName>
        <fullName evidence="6">O-antigen ligase-related domain-containing protein</fullName>
    </recommendedName>
</protein>
<dbReference type="InterPro" id="IPR007016">
    <property type="entry name" value="O-antigen_ligase-rel_domated"/>
</dbReference>
<dbReference type="AlphaFoldDB" id="A0A0R0C8Z0"/>
<feature type="transmembrane region" description="Helical" evidence="5">
    <location>
        <begin position="213"/>
        <end position="231"/>
    </location>
</feature>
<reference evidence="7 8" key="1">
    <citation type="submission" date="2015-05" db="EMBL/GenBank/DDBJ databases">
        <title>Genome sequencing and analysis of members of genus Stenotrophomonas.</title>
        <authorList>
            <person name="Patil P.P."/>
            <person name="Midha S."/>
            <person name="Patil P.B."/>
        </authorList>
    </citation>
    <scope>NUCLEOTIDE SEQUENCE [LARGE SCALE GENOMIC DNA]</scope>
    <source>
        <strain evidence="7 8">DSM 18941</strain>
    </source>
</reference>
<dbReference type="PANTHER" id="PTHR37422">
    <property type="entry name" value="TEICHURONIC ACID BIOSYNTHESIS PROTEIN TUAE"/>
    <property type="match status" value="1"/>
</dbReference>
<dbReference type="GO" id="GO:0016020">
    <property type="term" value="C:membrane"/>
    <property type="evidence" value="ECO:0007669"/>
    <property type="project" value="UniProtKB-SubCell"/>
</dbReference>
<dbReference type="InterPro" id="IPR051533">
    <property type="entry name" value="WaaL-like"/>
</dbReference>
<feature type="transmembrane region" description="Helical" evidence="5">
    <location>
        <begin position="12"/>
        <end position="32"/>
    </location>
</feature>
<dbReference type="PANTHER" id="PTHR37422:SF13">
    <property type="entry name" value="LIPOPOLYSACCHARIDE BIOSYNTHESIS PROTEIN PA4999-RELATED"/>
    <property type="match status" value="1"/>
</dbReference>
<organism evidence="7 8">
    <name type="scientific">Stenotrophomonas terrae</name>
    <dbReference type="NCBI Taxonomy" id="405446"/>
    <lineage>
        <taxon>Bacteria</taxon>
        <taxon>Pseudomonadati</taxon>
        <taxon>Pseudomonadota</taxon>
        <taxon>Gammaproteobacteria</taxon>
        <taxon>Lysobacterales</taxon>
        <taxon>Lysobacteraceae</taxon>
        <taxon>Stenotrophomonas</taxon>
    </lineage>
</organism>
<evidence type="ECO:0000256" key="3">
    <source>
        <dbReference type="ARBA" id="ARBA00022989"/>
    </source>
</evidence>
<feature type="transmembrane region" description="Helical" evidence="5">
    <location>
        <begin position="44"/>
        <end position="63"/>
    </location>
</feature>
<feature type="transmembrane region" description="Helical" evidence="5">
    <location>
        <begin position="313"/>
        <end position="337"/>
    </location>
</feature>
<feature type="transmembrane region" description="Helical" evidence="5">
    <location>
        <begin position="100"/>
        <end position="120"/>
    </location>
</feature>
<dbReference type="Proteomes" id="UP000051863">
    <property type="component" value="Unassembled WGS sequence"/>
</dbReference>
<dbReference type="OrthoDB" id="8576060at2"/>